<organism evidence="5 6">
    <name type="scientific">Penaeus vannamei</name>
    <name type="common">Whiteleg shrimp</name>
    <name type="synonym">Litopenaeus vannamei</name>
    <dbReference type="NCBI Taxonomy" id="6689"/>
    <lineage>
        <taxon>Eukaryota</taxon>
        <taxon>Metazoa</taxon>
        <taxon>Ecdysozoa</taxon>
        <taxon>Arthropoda</taxon>
        <taxon>Crustacea</taxon>
        <taxon>Multicrustacea</taxon>
        <taxon>Malacostraca</taxon>
        <taxon>Eumalacostraca</taxon>
        <taxon>Eucarida</taxon>
        <taxon>Decapoda</taxon>
        <taxon>Dendrobranchiata</taxon>
        <taxon>Penaeoidea</taxon>
        <taxon>Penaeidae</taxon>
        <taxon>Penaeus</taxon>
    </lineage>
</organism>
<dbReference type="PROSITE" id="PS50297">
    <property type="entry name" value="ANK_REP_REGION"/>
    <property type="match status" value="1"/>
</dbReference>
<feature type="repeat" description="ANK" evidence="3">
    <location>
        <begin position="85"/>
        <end position="117"/>
    </location>
</feature>
<sequence>MEVIPHGGHPLPYPWRSSPLPYPPEVTPCLTMEVIPLPYPWRSSPCLTHEKAHNTAIIWAASTGHLGALEALAAGGADVNLANNADNTPLHYAAARGYLLMVGALIGLGASSSRKNKEGKTPQEMLGTGPADRLFCLAQECAAAEKERRKMQDQLAEAQSCESEAMAHEAETEDLKGRTADPQERIAALQRQFKKQEEKVKNLLSSMEDFRLKEIQPPGDDQASASGRRKSSRLASRSGTARRDRQSTGSSGKRNTPALRVQQFSSLSWRVATPSSSLHDEMSEQPVPPTVGQHAPSYRASRGVCTRHHPVPLIRRALSPSSLLRVAGRDSSLLRGEPASCGL</sequence>
<proteinExistence type="predicted"/>
<evidence type="ECO:0000313" key="6">
    <source>
        <dbReference type="Proteomes" id="UP000283509"/>
    </source>
</evidence>
<evidence type="ECO:0000313" key="5">
    <source>
        <dbReference type="EMBL" id="ROT84160.1"/>
    </source>
</evidence>
<comment type="caution">
    <text evidence="5">The sequence shown here is derived from an EMBL/GenBank/DDBJ whole genome shotgun (WGS) entry which is preliminary data.</text>
</comment>
<feature type="region of interest" description="Disordered" evidence="4">
    <location>
        <begin position="213"/>
        <end position="296"/>
    </location>
</feature>
<evidence type="ECO:0000256" key="2">
    <source>
        <dbReference type="ARBA" id="ARBA00023043"/>
    </source>
</evidence>
<keyword evidence="1" id="KW-0677">Repeat</keyword>
<feature type="region of interest" description="Disordered" evidence="4">
    <location>
        <begin position="154"/>
        <end position="180"/>
    </location>
</feature>
<reference evidence="5 6" key="1">
    <citation type="submission" date="2018-04" db="EMBL/GenBank/DDBJ databases">
        <authorList>
            <person name="Zhang X."/>
            <person name="Yuan J."/>
            <person name="Li F."/>
            <person name="Xiang J."/>
        </authorList>
    </citation>
    <scope>NUCLEOTIDE SEQUENCE [LARGE SCALE GENOMIC DNA]</scope>
    <source>
        <tissue evidence="5">Muscle</tissue>
    </source>
</reference>
<dbReference type="SUPFAM" id="SSF48403">
    <property type="entry name" value="Ankyrin repeat"/>
    <property type="match status" value="1"/>
</dbReference>
<dbReference type="GO" id="GO:0085020">
    <property type="term" value="P:protein K6-linked ubiquitination"/>
    <property type="evidence" value="ECO:0007669"/>
    <property type="project" value="TreeGrafter"/>
</dbReference>
<reference evidence="5 6" key="2">
    <citation type="submission" date="2019-01" db="EMBL/GenBank/DDBJ databases">
        <title>The decoding of complex shrimp genome reveals the adaptation for benthos swimmer, frequently molting mechanism and breeding impact on genome.</title>
        <authorList>
            <person name="Sun Y."/>
            <person name="Gao Y."/>
            <person name="Yu Y."/>
        </authorList>
    </citation>
    <scope>NUCLEOTIDE SEQUENCE [LARGE SCALE GENOMIC DNA]</scope>
    <source>
        <tissue evidence="5">Muscle</tissue>
    </source>
</reference>
<keyword evidence="6" id="KW-1185">Reference proteome</keyword>
<dbReference type="EMBL" id="QCYY01000587">
    <property type="protein sequence ID" value="ROT84160.1"/>
    <property type="molecule type" value="Genomic_DNA"/>
</dbReference>
<name>A0A3R7MKH5_PENVA</name>
<dbReference type="GO" id="GO:0070531">
    <property type="term" value="C:BRCA1-A complex"/>
    <property type="evidence" value="ECO:0007669"/>
    <property type="project" value="TreeGrafter"/>
</dbReference>
<dbReference type="PROSITE" id="PS50088">
    <property type="entry name" value="ANK_REPEAT"/>
    <property type="match status" value="2"/>
</dbReference>
<gene>
    <name evidence="5" type="ORF">C7M84_022655</name>
</gene>
<dbReference type="Proteomes" id="UP000283509">
    <property type="component" value="Unassembled WGS sequence"/>
</dbReference>
<keyword evidence="2 3" id="KW-0040">ANK repeat</keyword>
<dbReference type="PANTHER" id="PTHR24171">
    <property type="entry name" value="ANKYRIN REPEAT DOMAIN-CONTAINING PROTEIN 39-RELATED"/>
    <property type="match status" value="1"/>
</dbReference>
<accession>A0A3R7MKH5</accession>
<evidence type="ECO:0000256" key="3">
    <source>
        <dbReference type="PROSITE-ProRule" id="PRU00023"/>
    </source>
</evidence>
<protein>
    <submittedName>
        <fullName evidence="5">Ankyrin repeat-containing protein AKR1</fullName>
    </submittedName>
</protein>
<dbReference type="InterPro" id="IPR036770">
    <property type="entry name" value="Ankyrin_rpt-contain_sf"/>
</dbReference>
<evidence type="ECO:0000256" key="4">
    <source>
        <dbReference type="SAM" id="MobiDB-lite"/>
    </source>
</evidence>
<feature type="repeat" description="ANK" evidence="3">
    <location>
        <begin position="52"/>
        <end position="84"/>
    </location>
</feature>
<dbReference type="GO" id="GO:0031436">
    <property type="term" value="C:BRCA1-BARD1 complex"/>
    <property type="evidence" value="ECO:0007669"/>
    <property type="project" value="TreeGrafter"/>
</dbReference>
<feature type="compositionally biased region" description="Basic and acidic residues" evidence="4">
    <location>
        <begin position="165"/>
        <end position="180"/>
    </location>
</feature>
<dbReference type="AlphaFoldDB" id="A0A3R7MKH5"/>
<dbReference type="GO" id="GO:0004842">
    <property type="term" value="F:ubiquitin-protein transferase activity"/>
    <property type="evidence" value="ECO:0007669"/>
    <property type="project" value="TreeGrafter"/>
</dbReference>
<dbReference type="InterPro" id="IPR002110">
    <property type="entry name" value="Ankyrin_rpt"/>
</dbReference>
<evidence type="ECO:0000256" key="1">
    <source>
        <dbReference type="ARBA" id="ARBA00022737"/>
    </source>
</evidence>
<dbReference type="PANTHER" id="PTHR24171:SF8">
    <property type="entry name" value="BRCA1-ASSOCIATED RING DOMAIN PROTEIN 1"/>
    <property type="match status" value="1"/>
</dbReference>
<dbReference type="Pfam" id="PF12796">
    <property type="entry name" value="Ank_2"/>
    <property type="match status" value="1"/>
</dbReference>
<dbReference type="SMART" id="SM00248">
    <property type="entry name" value="ANK"/>
    <property type="match status" value="2"/>
</dbReference>
<dbReference type="Gene3D" id="1.25.40.20">
    <property type="entry name" value="Ankyrin repeat-containing domain"/>
    <property type="match status" value="1"/>
</dbReference>
<feature type="compositionally biased region" description="Polar residues" evidence="4">
    <location>
        <begin position="262"/>
        <end position="277"/>
    </location>
</feature>
<dbReference type="STRING" id="6689.A0A3R7MKH5"/>